<gene>
    <name evidence="2" type="ORF">AVDCRST_MAG51-3489</name>
</gene>
<reference evidence="2" key="1">
    <citation type="submission" date="2020-02" db="EMBL/GenBank/DDBJ databases">
        <authorList>
            <person name="Meier V. D."/>
        </authorList>
    </citation>
    <scope>NUCLEOTIDE SEQUENCE</scope>
    <source>
        <strain evidence="2">AVDCRST_MAG51</strain>
    </source>
</reference>
<name>A0A6J4QQI5_9BURK</name>
<protein>
    <submittedName>
        <fullName evidence="2">Uncharacterized protein</fullName>
    </submittedName>
</protein>
<feature type="non-terminal residue" evidence="2">
    <location>
        <position position="85"/>
    </location>
</feature>
<sequence length="85" mass="9451">MLRSHLLAMPRFIALGIAIERLPAAFWLGLLATSLLPTWWWMARRVADGSDDPLGLLALATLLALVWCCRRTLRAAPRLGWLATA</sequence>
<dbReference type="AlphaFoldDB" id="A0A6J4QQI5"/>
<accession>A0A6J4QQI5</accession>
<keyword evidence="1" id="KW-1133">Transmembrane helix</keyword>
<feature type="transmembrane region" description="Helical" evidence="1">
    <location>
        <begin position="12"/>
        <end position="41"/>
    </location>
</feature>
<keyword evidence="1" id="KW-0812">Transmembrane</keyword>
<keyword evidence="1" id="KW-0472">Membrane</keyword>
<organism evidence="2">
    <name type="scientific">uncultured Ramlibacter sp</name>
    <dbReference type="NCBI Taxonomy" id="260755"/>
    <lineage>
        <taxon>Bacteria</taxon>
        <taxon>Pseudomonadati</taxon>
        <taxon>Pseudomonadota</taxon>
        <taxon>Betaproteobacteria</taxon>
        <taxon>Burkholderiales</taxon>
        <taxon>Comamonadaceae</taxon>
        <taxon>Ramlibacter</taxon>
        <taxon>environmental samples</taxon>
    </lineage>
</organism>
<proteinExistence type="predicted"/>
<evidence type="ECO:0000256" key="1">
    <source>
        <dbReference type="SAM" id="Phobius"/>
    </source>
</evidence>
<evidence type="ECO:0000313" key="2">
    <source>
        <dbReference type="EMBL" id="CAA9443634.1"/>
    </source>
</evidence>
<dbReference type="EMBL" id="CADCUX010000756">
    <property type="protein sequence ID" value="CAA9443634.1"/>
    <property type="molecule type" value="Genomic_DNA"/>
</dbReference>
<feature type="transmembrane region" description="Helical" evidence="1">
    <location>
        <begin position="53"/>
        <end position="69"/>
    </location>
</feature>